<dbReference type="PROSITE" id="PS00041">
    <property type="entry name" value="HTH_ARAC_FAMILY_1"/>
    <property type="match status" value="1"/>
</dbReference>
<feature type="transmembrane region" description="Helical" evidence="4">
    <location>
        <begin position="215"/>
        <end position="237"/>
    </location>
</feature>
<comment type="caution">
    <text evidence="6">The sequence shown here is derived from an EMBL/GenBank/DDBJ whole genome shotgun (WGS) entry which is preliminary data.</text>
</comment>
<feature type="transmembrane region" description="Helical" evidence="4">
    <location>
        <begin position="44"/>
        <end position="65"/>
    </location>
</feature>
<dbReference type="SMART" id="SM00342">
    <property type="entry name" value="HTH_ARAC"/>
    <property type="match status" value="1"/>
</dbReference>
<dbReference type="Proteomes" id="UP001497416">
    <property type="component" value="Unassembled WGS sequence"/>
</dbReference>
<feature type="domain" description="HTH araC/xylS-type" evidence="5">
    <location>
        <begin position="270"/>
        <end position="378"/>
    </location>
</feature>
<keyword evidence="7" id="KW-1185">Reference proteome</keyword>
<dbReference type="InterPro" id="IPR018060">
    <property type="entry name" value="HTH_AraC"/>
</dbReference>
<dbReference type="SUPFAM" id="SSF46689">
    <property type="entry name" value="Homeodomain-like"/>
    <property type="match status" value="1"/>
</dbReference>
<dbReference type="EMBL" id="CAXIXY010000003">
    <property type="protein sequence ID" value="CAL2079510.1"/>
    <property type="molecule type" value="Genomic_DNA"/>
</dbReference>
<feature type="transmembrane region" description="Helical" evidence="4">
    <location>
        <begin position="12"/>
        <end position="32"/>
    </location>
</feature>
<dbReference type="Pfam" id="PF12833">
    <property type="entry name" value="HTH_18"/>
    <property type="match status" value="1"/>
</dbReference>
<dbReference type="PANTHER" id="PTHR43280:SF29">
    <property type="entry name" value="ARAC-FAMILY TRANSCRIPTIONAL REGULATOR"/>
    <property type="match status" value="1"/>
</dbReference>
<gene>
    <name evidence="6" type="ORF">T190607A01A_10875</name>
</gene>
<evidence type="ECO:0000313" key="6">
    <source>
        <dbReference type="EMBL" id="CAL2079510.1"/>
    </source>
</evidence>
<organism evidence="6 7">
    <name type="scientific">Tenacibaculum platacis</name>
    <dbReference type="NCBI Taxonomy" id="3137852"/>
    <lineage>
        <taxon>Bacteria</taxon>
        <taxon>Pseudomonadati</taxon>
        <taxon>Bacteroidota</taxon>
        <taxon>Flavobacteriia</taxon>
        <taxon>Flavobacteriales</taxon>
        <taxon>Flavobacteriaceae</taxon>
        <taxon>Tenacibaculum</taxon>
    </lineage>
</organism>
<dbReference type="PANTHER" id="PTHR43280">
    <property type="entry name" value="ARAC-FAMILY TRANSCRIPTIONAL REGULATOR"/>
    <property type="match status" value="1"/>
</dbReference>
<keyword evidence="1" id="KW-0805">Transcription regulation</keyword>
<feature type="transmembrane region" description="Helical" evidence="4">
    <location>
        <begin position="105"/>
        <end position="124"/>
    </location>
</feature>
<evidence type="ECO:0000256" key="3">
    <source>
        <dbReference type="ARBA" id="ARBA00023163"/>
    </source>
</evidence>
<name>A0ABP1EGW2_9FLAO</name>
<keyword evidence="4" id="KW-0472">Membrane</keyword>
<keyword evidence="4" id="KW-1133">Transmembrane helix</keyword>
<reference evidence="6 7" key="1">
    <citation type="submission" date="2024-05" db="EMBL/GenBank/DDBJ databases">
        <authorList>
            <person name="Duchaud E."/>
        </authorList>
    </citation>
    <scope>NUCLEOTIDE SEQUENCE [LARGE SCALE GENOMIC DNA]</scope>
    <source>
        <strain evidence="6">Ena-SAMPLE-TAB-13-05-2024-13:56:06:370-140302</strain>
    </source>
</reference>
<keyword evidence="2" id="KW-0238">DNA-binding</keyword>
<sequence length="380" mass="44605">MNEAKKMNDLDIRVFVGILATFITLLFAMFIFSVKAENKLSNRLFGAFLIISSIETAGFFIHDFVTMSLSFFMFKNTSYYLLTPVFYLYVCSVCYSDFKLEKKHLWHLLPFIIGNLVMTPRFYLGTREVQEGLLANLIHTRELIFMHISMHVQSIYYYVMSIIVLRRAKNIFFENHSDNVVQTYKWLYQIVIFWIAIFSIALVKNIFKYSDVQSAYFSSSQVVLVFAILLITCWYILKALNNPDLFKGVDSKTKLTKELLEESEDKNENQEIIENLKVFMNEEKPFLNPSLSIRNLAHQMKISPRELSIAINHNLNQHFFDFVNEYRIEMAMNLLTDKSKPKLTVLEILYDVGFNSKSSFNTAFKKHTQLTPTQFRKQHI</sequence>
<feature type="transmembrane region" description="Helical" evidence="4">
    <location>
        <begin position="186"/>
        <end position="203"/>
    </location>
</feature>
<feature type="transmembrane region" description="Helical" evidence="4">
    <location>
        <begin position="144"/>
        <end position="165"/>
    </location>
</feature>
<keyword evidence="4" id="KW-0812">Transmembrane</keyword>
<dbReference type="InterPro" id="IPR018062">
    <property type="entry name" value="HTH_AraC-typ_CS"/>
</dbReference>
<evidence type="ECO:0000256" key="2">
    <source>
        <dbReference type="ARBA" id="ARBA00023125"/>
    </source>
</evidence>
<accession>A0ABP1EGW2</accession>
<keyword evidence="3" id="KW-0804">Transcription</keyword>
<dbReference type="InterPro" id="IPR009057">
    <property type="entry name" value="Homeodomain-like_sf"/>
</dbReference>
<evidence type="ECO:0000256" key="1">
    <source>
        <dbReference type="ARBA" id="ARBA00023015"/>
    </source>
</evidence>
<dbReference type="PROSITE" id="PS01124">
    <property type="entry name" value="HTH_ARAC_FAMILY_2"/>
    <property type="match status" value="1"/>
</dbReference>
<evidence type="ECO:0000256" key="4">
    <source>
        <dbReference type="SAM" id="Phobius"/>
    </source>
</evidence>
<evidence type="ECO:0000259" key="5">
    <source>
        <dbReference type="PROSITE" id="PS01124"/>
    </source>
</evidence>
<evidence type="ECO:0000313" key="7">
    <source>
        <dbReference type="Proteomes" id="UP001497416"/>
    </source>
</evidence>
<protein>
    <submittedName>
        <fullName evidence="6">HTH araC/xylS-type domain-containing protein</fullName>
    </submittedName>
</protein>
<proteinExistence type="predicted"/>
<dbReference type="Gene3D" id="1.10.10.60">
    <property type="entry name" value="Homeodomain-like"/>
    <property type="match status" value="2"/>
</dbReference>
<feature type="transmembrane region" description="Helical" evidence="4">
    <location>
        <begin position="77"/>
        <end position="98"/>
    </location>
</feature>